<evidence type="ECO:0000313" key="2">
    <source>
        <dbReference type="EMBL" id="CAH2301305.1"/>
    </source>
</evidence>
<dbReference type="Proteomes" id="UP001295444">
    <property type="component" value="Chromosome 06"/>
</dbReference>
<sequence>MLDPQDGDGDSDMSVLTPTTEHLPATDAENVTKAFLSQVLDTIEQAYSLVAIYSGHSLQGCTGAGHPHDPRGTENERICFCPQRHGKPCSISRK</sequence>
<accession>A0AAD1SLX5</accession>
<feature type="compositionally biased region" description="Acidic residues" evidence="1">
    <location>
        <begin position="1"/>
        <end position="11"/>
    </location>
</feature>
<protein>
    <submittedName>
        <fullName evidence="2">Uncharacterized protein</fullName>
    </submittedName>
</protein>
<keyword evidence="3" id="KW-1185">Reference proteome</keyword>
<proteinExistence type="predicted"/>
<evidence type="ECO:0000313" key="3">
    <source>
        <dbReference type="Proteomes" id="UP001295444"/>
    </source>
</evidence>
<evidence type="ECO:0000256" key="1">
    <source>
        <dbReference type="SAM" id="MobiDB-lite"/>
    </source>
</evidence>
<organism evidence="2 3">
    <name type="scientific">Pelobates cultripes</name>
    <name type="common">Western spadefoot toad</name>
    <dbReference type="NCBI Taxonomy" id="61616"/>
    <lineage>
        <taxon>Eukaryota</taxon>
        <taxon>Metazoa</taxon>
        <taxon>Chordata</taxon>
        <taxon>Craniata</taxon>
        <taxon>Vertebrata</taxon>
        <taxon>Euteleostomi</taxon>
        <taxon>Amphibia</taxon>
        <taxon>Batrachia</taxon>
        <taxon>Anura</taxon>
        <taxon>Pelobatoidea</taxon>
        <taxon>Pelobatidae</taxon>
        <taxon>Pelobates</taxon>
    </lineage>
</organism>
<dbReference type="AlphaFoldDB" id="A0AAD1SLX5"/>
<feature type="region of interest" description="Disordered" evidence="1">
    <location>
        <begin position="1"/>
        <end position="25"/>
    </location>
</feature>
<name>A0AAD1SLX5_PELCU</name>
<gene>
    <name evidence="2" type="ORF">PECUL_23A009924</name>
</gene>
<reference evidence="2" key="1">
    <citation type="submission" date="2022-03" db="EMBL/GenBank/DDBJ databases">
        <authorList>
            <person name="Alioto T."/>
            <person name="Alioto T."/>
            <person name="Gomez Garrido J."/>
        </authorList>
    </citation>
    <scope>NUCLEOTIDE SEQUENCE</scope>
</reference>
<dbReference type="EMBL" id="OW240917">
    <property type="protein sequence ID" value="CAH2301305.1"/>
    <property type="molecule type" value="Genomic_DNA"/>
</dbReference>